<proteinExistence type="predicted"/>
<evidence type="ECO:0000313" key="5">
    <source>
        <dbReference type="Proteomes" id="UP000245582"/>
    </source>
</evidence>
<dbReference type="GO" id="GO:0003677">
    <property type="term" value="F:DNA binding"/>
    <property type="evidence" value="ECO:0007669"/>
    <property type="project" value="InterPro"/>
</dbReference>
<dbReference type="SUPFAM" id="SSF46689">
    <property type="entry name" value="Homeodomain-like"/>
    <property type="match status" value="1"/>
</dbReference>
<dbReference type="InterPro" id="IPR036397">
    <property type="entry name" value="RNaseH_sf"/>
</dbReference>
<dbReference type="RefSeq" id="WP_109087417.1">
    <property type="nucleotide sequence ID" value="NZ_PHUM01000002.1"/>
</dbReference>
<evidence type="ECO:0000256" key="2">
    <source>
        <dbReference type="SAM" id="Coils"/>
    </source>
</evidence>
<dbReference type="InterPro" id="IPR025948">
    <property type="entry name" value="HTH-like_dom"/>
</dbReference>
<comment type="caution">
    <text evidence="4">The sequence shown here is derived from an EMBL/GenBank/DDBJ whole genome shotgun (WGS) entry which is preliminary data.</text>
</comment>
<evidence type="ECO:0000313" key="4">
    <source>
        <dbReference type="EMBL" id="PWH09561.1"/>
    </source>
</evidence>
<comment type="function">
    <text evidence="1">Involved in the transposition of the insertion sequence.</text>
</comment>
<dbReference type="InterPro" id="IPR036388">
    <property type="entry name" value="WH-like_DNA-bd_sf"/>
</dbReference>
<dbReference type="EMBL" id="PHUM01000002">
    <property type="protein sequence ID" value="PWH09561.1"/>
    <property type="molecule type" value="Genomic_DNA"/>
</dbReference>
<reference evidence="4 5" key="1">
    <citation type="submission" date="2017-11" db="EMBL/GenBank/DDBJ databases">
        <title>Draft genome sequence of Bifidobacterium longum UMA026, isolated from Holstein dairy cow feces.</title>
        <authorList>
            <person name="Albert K."/>
            <person name="Sela D.A."/>
        </authorList>
    </citation>
    <scope>NUCLEOTIDE SEQUENCE [LARGE SCALE GENOMIC DNA]</scope>
    <source>
        <strain evidence="4 5">UMA026</strain>
    </source>
</reference>
<dbReference type="Gene3D" id="1.10.10.10">
    <property type="entry name" value="Winged helix-like DNA-binding domain superfamily/Winged helix DNA-binding domain"/>
    <property type="match status" value="1"/>
</dbReference>
<dbReference type="Gene3D" id="3.30.420.10">
    <property type="entry name" value="Ribonuclease H-like superfamily/Ribonuclease H"/>
    <property type="match status" value="1"/>
</dbReference>
<dbReference type="InterPro" id="IPR009057">
    <property type="entry name" value="Homeodomain-like_sf"/>
</dbReference>
<dbReference type="Proteomes" id="UP000245582">
    <property type="component" value="Unassembled WGS sequence"/>
</dbReference>
<dbReference type="InterPro" id="IPR050900">
    <property type="entry name" value="Transposase_IS3/IS150/IS904"/>
</dbReference>
<organism evidence="4 5">
    <name type="scientific">Bifidobacterium longum</name>
    <dbReference type="NCBI Taxonomy" id="216816"/>
    <lineage>
        <taxon>Bacteria</taxon>
        <taxon>Bacillati</taxon>
        <taxon>Actinomycetota</taxon>
        <taxon>Actinomycetes</taxon>
        <taxon>Bifidobacteriales</taxon>
        <taxon>Bifidobacteriaceae</taxon>
        <taxon>Bifidobacterium</taxon>
    </lineage>
</organism>
<dbReference type="SUPFAM" id="SSF53098">
    <property type="entry name" value="Ribonuclease H-like"/>
    <property type="match status" value="1"/>
</dbReference>
<evidence type="ECO:0000256" key="1">
    <source>
        <dbReference type="ARBA" id="ARBA00002286"/>
    </source>
</evidence>
<dbReference type="InterPro" id="IPR001584">
    <property type="entry name" value="Integrase_cat-core"/>
</dbReference>
<dbReference type="InterPro" id="IPR012337">
    <property type="entry name" value="RNaseH-like_sf"/>
</dbReference>
<dbReference type="InterPro" id="IPR002514">
    <property type="entry name" value="Transposase_8"/>
</dbReference>
<dbReference type="Pfam" id="PF00665">
    <property type="entry name" value="rve"/>
    <property type="match status" value="1"/>
</dbReference>
<dbReference type="PANTHER" id="PTHR46889:SF4">
    <property type="entry name" value="TRANSPOSASE INSO FOR INSERTION SEQUENCE ELEMENT IS911B-RELATED"/>
    <property type="match status" value="1"/>
</dbReference>
<dbReference type="GO" id="GO:0015074">
    <property type="term" value="P:DNA integration"/>
    <property type="evidence" value="ECO:0007669"/>
    <property type="project" value="InterPro"/>
</dbReference>
<dbReference type="PROSITE" id="PS50994">
    <property type="entry name" value="INTEGRASE"/>
    <property type="match status" value="1"/>
</dbReference>
<name>A0A2U2RUK6_BIFLN</name>
<feature type="domain" description="Integrase catalytic" evidence="3">
    <location>
        <begin position="239"/>
        <end position="361"/>
    </location>
</feature>
<sequence>MAKGTRYTPEFKAKAVRLLTESRGSYSSETKAIEQVAKDPGVAPETLRRWRNKTDATVAAETKRSAEDAMAELKSLRAEVARLRRANEILTTASAFFRGTARPDTALMVAYIDEFKDRFRVGPICRVLAASLDCGSVTPRGYRMFRSRPVSRMAARHEALARDILEIHADFLMAVYGYRKTHARLLARGWDPAEVGLGQVMNVMRESGIRGVRRGRTPVTTKPAKGTGGRPDLVERRFEAEAPNRLHVADITYVRMANGSFGYTAFAADVFARRIVGWACATTMDTRELPLQALEQAISWAASHGGTDGLVHHSDHGAQYISLVYTTRVGEFGMLPSTGTVGDSYDNAMAESADGAYKTELVWRRKPFQDLRDLELATFRWVSWRGLEASAPVLGLQDTGTDRNRVLCKPSGASRPTIRAEQKSGHIRRLELYNWAHCSEYAR</sequence>
<evidence type="ECO:0000259" key="3">
    <source>
        <dbReference type="PROSITE" id="PS50994"/>
    </source>
</evidence>
<gene>
    <name evidence="4" type="ORF">CWE05_02105</name>
</gene>
<keyword evidence="2" id="KW-0175">Coiled coil</keyword>
<dbReference type="GO" id="GO:0004803">
    <property type="term" value="F:transposase activity"/>
    <property type="evidence" value="ECO:0007669"/>
    <property type="project" value="InterPro"/>
</dbReference>
<dbReference type="InterPro" id="IPR048020">
    <property type="entry name" value="Transpos_IS3"/>
</dbReference>
<dbReference type="Pfam" id="PF01527">
    <property type="entry name" value="HTH_Tnp_1"/>
    <property type="match status" value="1"/>
</dbReference>
<dbReference type="GO" id="GO:0006313">
    <property type="term" value="P:DNA transposition"/>
    <property type="evidence" value="ECO:0007669"/>
    <property type="project" value="InterPro"/>
</dbReference>
<dbReference type="Pfam" id="PF13276">
    <property type="entry name" value="HTH_21"/>
    <property type="match status" value="1"/>
</dbReference>
<dbReference type="PANTHER" id="PTHR46889">
    <property type="entry name" value="TRANSPOSASE INSF FOR INSERTION SEQUENCE IS3B-RELATED"/>
    <property type="match status" value="1"/>
</dbReference>
<protein>
    <submittedName>
        <fullName evidence="4">IS3 family transposase</fullName>
    </submittedName>
</protein>
<feature type="coiled-coil region" evidence="2">
    <location>
        <begin position="59"/>
        <end position="93"/>
    </location>
</feature>
<dbReference type="NCBIfam" id="NF033516">
    <property type="entry name" value="transpos_IS3"/>
    <property type="match status" value="1"/>
</dbReference>
<accession>A0A2U2RUK6</accession>
<dbReference type="AlphaFoldDB" id="A0A2U2RUK6"/>